<evidence type="ECO:0000313" key="4">
    <source>
        <dbReference type="Proteomes" id="UP001287356"/>
    </source>
</evidence>
<gene>
    <name evidence="3" type="ORF">B0T24DRAFT_175641</name>
</gene>
<reference evidence="3" key="1">
    <citation type="journal article" date="2023" name="Mol. Phylogenet. Evol.">
        <title>Genome-scale phylogeny and comparative genomics of the fungal order Sordariales.</title>
        <authorList>
            <person name="Hensen N."/>
            <person name="Bonometti L."/>
            <person name="Westerberg I."/>
            <person name="Brannstrom I.O."/>
            <person name="Guillou S."/>
            <person name="Cros-Aarteil S."/>
            <person name="Calhoun S."/>
            <person name="Haridas S."/>
            <person name="Kuo A."/>
            <person name="Mondo S."/>
            <person name="Pangilinan J."/>
            <person name="Riley R."/>
            <person name="LaButti K."/>
            <person name="Andreopoulos B."/>
            <person name="Lipzen A."/>
            <person name="Chen C."/>
            <person name="Yan M."/>
            <person name="Daum C."/>
            <person name="Ng V."/>
            <person name="Clum A."/>
            <person name="Steindorff A."/>
            <person name="Ohm R.A."/>
            <person name="Martin F."/>
            <person name="Silar P."/>
            <person name="Natvig D.O."/>
            <person name="Lalanne C."/>
            <person name="Gautier V."/>
            <person name="Ament-Velasquez S.L."/>
            <person name="Kruys A."/>
            <person name="Hutchinson M.I."/>
            <person name="Powell A.J."/>
            <person name="Barry K."/>
            <person name="Miller A.N."/>
            <person name="Grigoriev I.V."/>
            <person name="Debuchy R."/>
            <person name="Gladieux P."/>
            <person name="Hiltunen Thoren M."/>
            <person name="Johannesson H."/>
        </authorList>
    </citation>
    <scope>NUCLEOTIDE SEQUENCE</scope>
    <source>
        <strain evidence="3">CBS 958.72</strain>
    </source>
</reference>
<dbReference type="PROSITE" id="PS00092">
    <property type="entry name" value="N6_MTASE"/>
    <property type="match status" value="1"/>
</dbReference>
<sequence length="480" mass="51816">MDENLVNSHKQTLTRPPHSCILLQNESRTAVLLDLPRSIEEAQVLSSRLTPTAMSVARRSAAEEDMETADGTHRKKLRALVSVAPLAVPFPTPEPKVKDGDGDGYVAGGPATAGPAAQKLKLAELMTLATVEAALGDIERSSRDGLWCLPRYCHPPTSCSSSPAKQQQQQQQQDPPMSGEPGSKSKTAAAPAASSRPDTEELTHGSSPCASAANNTSPQDNDNAPTPYIIPEAARYLLGSISQQREAFLAAVPPASLDLIVLDPPWPNRSAQRKRKRRGGGGGDSAAAYQTAGDAAAVRELLSLVPVASRLAADGLVAVWVTNSPSRSADLLVGPRGIFSQCWDVELVGEWIWLKVTSRGEPVVPLASAWRKPWERLLIARKRRTTAPAAGGETRRRAIPTKVIVTAPDVHSRKPNLRRLFEEEPGLLPPDGEYCAMEVFARNLTAGWWAWGDQVLLFQHRDHWEPDNAPPVVEPGVQEP</sequence>
<comment type="similarity">
    <text evidence="1">Belongs to the MT-A70-like family.</text>
</comment>
<dbReference type="GO" id="GO:0008168">
    <property type="term" value="F:methyltransferase activity"/>
    <property type="evidence" value="ECO:0007669"/>
    <property type="project" value="InterPro"/>
</dbReference>
<feature type="compositionally biased region" description="Low complexity" evidence="2">
    <location>
        <begin position="184"/>
        <end position="195"/>
    </location>
</feature>
<dbReference type="Proteomes" id="UP001287356">
    <property type="component" value="Unassembled WGS sequence"/>
</dbReference>
<dbReference type="GO" id="GO:0003676">
    <property type="term" value="F:nucleic acid binding"/>
    <property type="evidence" value="ECO:0007669"/>
    <property type="project" value="InterPro"/>
</dbReference>
<evidence type="ECO:0000313" key="3">
    <source>
        <dbReference type="EMBL" id="KAK3379935.1"/>
    </source>
</evidence>
<reference evidence="3" key="2">
    <citation type="submission" date="2023-06" db="EMBL/GenBank/DDBJ databases">
        <authorList>
            <consortium name="Lawrence Berkeley National Laboratory"/>
            <person name="Haridas S."/>
            <person name="Hensen N."/>
            <person name="Bonometti L."/>
            <person name="Westerberg I."/>
            <person name="Brannstrom I.O."/>
            <person name="Guillou S."/>
            <person name="Cros-Aarteil S."/>
            <person name="Calhoun S."/>
            <person name="Kuo A."/>
            <person name="Mondo S."/>
            <person name="Pangilinan J."/>
            <person name="Riley R."/>
            <person name="Labutti K."/>
            <person name="Andreopoulos B."/>
            <person name="Lipzen A."/>
            <person name="Chen C."/>
            <person name="Yanf M."/>
            <person name="Daum C."/>
            <person name="Ng V."/>
            <person name="Clum A."/>
            <person name="Steindorff A."/>
            <person name="Ohm R."/>
            <person name="Martin F."/>
            <person name="Silar P."/>
            <person name="Natvig D."/>
            <person name="Lalanne C."/>
            <person name="Gautier V."/>
            <person name="Ament-Velasquez S.L."/>
            <person name="Kruys A."/>
            <person name="Hutchinson M.I."/>
            <person name="Powell A.J."/>
            <person name="Barry K."/>
            <person name="Miller A.N."/>
            <person name="Grigoriev I.V."/>
            <person name="Debuchy R."/>
            <person name="Gladieux P."/>
            <person name="Thoren M.H."/>
            <person name="Johannesson H."/>
        </authorList>
    </citation>
    <scope>NUCLEOTIDE SEQUENCE</scope>
    <source>
        <strain evidence="3">CBS 958.72</strain>
    </source>
</reference>
<dbReference type="GO" id="GO:0005634">
    <property type="term" value="C:nucleus"/>
    <property type="evidence" value="ECO:0007669"/>
    <property type="project" value="TreeGrafter"/>
</dbReference>
<name>A0AAE0NEA9_9PEZI</name>
<dbReference type="InterPro" id="IPR029063">
    <property type="entry name" value="SAM-dependent_MTases_sf"/>
</dbReference>
<dbReference type="InterPro" id="IPR007757">
    <property type="entry name" value="MT-A70-like"/>
</dbReference>
<feature type="compositionally biased region" description="Polar residues" evidence="2">
    <location>
        <begin position="204"/>
        <end position="224"/>
    </location>
</feature>
<proteinExistence type="inferred from homology"/>
<feature type="region of interest" description="Disordered" evidence="2">
    <location>
        <begin position="262"/>
        <end position="287"/>
    </location>
</feature>
<dbReference type="GO" id="GO:0032259">
    <property type="term" value="P:methylation"/>
    <property type="evidence" value="ECO:0007669"/>
    <property type="project" value="InterPro"/>
</dbReference>
<protein>
    <submittedName>
        <fullName evidence="3">MT-A70-domain-containing protein</fullName>
    </submittedName>
</protein>
<dbReference type="InterPro" id="IPR002052">
    <property type="entry name" value="DNA_methylase_N6_adenine_CS"/>
</dbReference>
<comment type="caution">
    <text evidence="3">The sequence shown here is derived from an EMBL/GenBank/DDBJ whole genome shotgun (WGS) entry which is preliminary data.</text>
</comment>
<dbReference type="PANTHER" id="PTHR12829">
    <property type="entry name" value="N6-ADENOSINE-METHYLTRANSFERASE"/>
    <property type="match status" value="1"/>
</dbReference>
<dbReference type="EMBL" id="JAULSN010000002">
    <property type="protein sequence ID" value="KAK3379935.1"/>
    <property type="molecule type" value="Genomic_DNA"/>
</dbReference>
<dbReference type="Pfam" id="PF05063">
    <property type="entry name" value="MT-A70"/>
    <property type="match status" value="1"/>
</dbReference>
<feature type="region of interest" description="Disordered" evidence="2">
    <location>
        <begin position="157"/>
        <end position="227"/>
    </location>
</feature>
<keyword evidence="4" id="KW-1185">Reference proteome</keyword>
<evidence type="ECO:0000256" key="2">
    <source>
        <dbReference type="SAM" id="MobiDB-lite"/>
    </source>
</evidence>
<dbReference type="PROSITE" id="PS51143">
    <property type="entry name" value="MT_A70"/>
    <property type="match status" value="1"/>
</dbReference>
<evidence type="ECO:0000256" key="1">
    <source>
        <dbReference type="PROSITE-ProRule" id="PRU00489"/>
    </source>
</evidence>
<dbReference type="SUPFAM" id="SSF53335">
    <property type="entry name" value="S-adenosyl-L-methionine-dependent methyltransferases"/>
    <property type="match status" value="1"/>
</dbReference>
<organism evidence="3 4">
    <name type="scientific">Lasiosphaeria ovina</name>
    <dbReference type="NCBI Taxonomy" id="92902"/>
    <lineage>
        <taxon>Eukaryota</taxon>
        <taxon>Fungi</taxon>
        <taxon>Dikarya</taxon>
        <taxon>Ascomycota</taxon>
        <taxon>Pezizomycotina</taxon>
        <taxon>Sordariomycetes</taxon>
        <taxon>Sordariomycetidae</taxon>
        <taxon>Sordariales</taxon>
        <taxon>Lasiosphaeriaceae</taxon>
        <taxon>Lasiosphaeria</taxon>
    </lineage>
</organism>
<dbReference type="AlphaFoldDB" id="A0AAE0NEA9"/>
<accession>A0AAE0NEA9</accession>
<dbReference type="PANTHER" id="PTHR12829:SF4">
    <property type="entry name" value="N(6)-ADENINE-SPECIFIC METHYLTRANSFERASE METTL4"/>
    <property type="match status" value="1"/>
</dbReference>